<reference evidence="3" key="1">
    <citation type="journal article" date="2022" name="bioRxiv">
        <title>Sequencing and chromosome-scale assembly of the giantPleurodeles waltlgenome.</title>
        <authorList>
            <person name="Brown T."/>
            <person name="Elewa A."/>
            <person name="Iarovenko S."/>
            <person name="Subramanian E."/>
            <person name="Araus A.J."/>
            <person name="Petzold A."/>
            <person name="Susuki M."/>
            <person name="Suzuki K.-i.T."/>
            <person name="Hayashi T."/>
            <person name="Toyoda A."/>
            <person name="Oliveira C."/>
            <person name="Osipova E."/>
            <person name="Leigh N.D."/>
            <person name="Simon A."/>
            <person name="Yun M.H."/>
        </authorList>
    </citation>
    <scope>NUCLEOTIDE SEQUENCE</scope>
    <source>
        <strain evidence="3">20211129_DDA</strain>
        <tissue evidence="3">Liver</tissue>
    </source>
</reference>
<dbReference type="EMBL" id="JANPWB010000009">
    <property type="protein sequence ID" value="KAJ1155753.1"/>
    <property type="molecule type" value="Genomic_DNA"/>
</dbReference>
<feature type="region of interest" description="Disordered" evidence="1">
    <location>
        <begin position="202"/>
        <end position="221"/>
    </location>
</feature>
<evidence type="ECO:0000259" key="2">
    <source>
        <dbReference type="PROSITE" id="PS50878"/>
    </source>
</evidence>
<gene>
    <name evidence="3" type="ORF">NDU88_008482</name>
</gene>
<keyword evidence="4" id="KW-1185">Reference proteome</keyword>
<evidence type="ECO:0000313" key="3">
    <source>
        <dbReference type="EMBL" id="KAJ1155753.1"/>
    </source>
</evidence>
<dbReference type="InterPro" id="IPR058912">
    <property type="entry name" value="HTH_animal"/>
</dbReference>
<comment type="caution">
    <text evidence="3">The sequence shown here is derived from an EMBL/GenBank/DDBJ whole genome shotgun (WGS) entry which is preliminary data.</text>
</comment>
<evidence type="ECO:0000256" key="1">
    <source>
        <dbReference type="SAM" id="MobiDB-lite"/>
    </source>
</evidence>
<dbReference type="Pfam" id="PF26215">
    <property type="entry name" value="HTH_animal"/>
    <property type="match status" value="1"/>
</dbReference>
<dbReference type="PANTHER" id="PTHR21301">
    <property type="entry name" value="REVERSE TRANSCRIPTASE"/>
    <property type="match status" value="1"/>
</dbReference>
<dbReference type="InterPro" id="IPR000477">
    <property type="entry name" value="RT_dom"/>
</dbReference>
<name>A0AAV7RUV1_PLEWA</name>
<dbReference type="PROSITE" id="PS50878">
    <property type="entry name" value="RT_POL"/>
    <property type="match status" value="1"/>
</dbReference>
<accession>A0AAV7RUV1</accession>
<dbReference type="Proteomes" id="UP001066276">
    <property type="component" value="Chromosome 5"/>
</dbReference>
<evidence type="ECO:0000313" key="4">
    <source>
        <dbReference type="Proteomes" id="UP001066276"/>
    </source>
</evidence>
<dbReference type="AlphaFoldDB" id="A0AAV7RUV1"/>
<feature type="domain" description="Reverse transcriptase" evidence="2">
    <location>
        <begin position="1"/>
        <end position="116"/>
    </location>
</feature>
<feature type="compositionally biased region" description="Basic and acidic residues" evidence="1">
    <location>
        <begin position="202"/>
        <end position="212"/>
    </location>
</feature>
<protein>
    <recommendedName>
        <fullName evidence="2">Reverse transcriptase domain-containing protein</fullName>
    </recommendedName>
</protein>
<dbReference type="PANTHER" id="PTHR21301:SF13">
    <property type="match status" value="1"/>
</dbReference>
<proteinExistence type="predicted"/>
<organism evidence="3 4">
    <name type="scientific">Pleurodeles waltl</name>
    <name type="common">Iberian ribbed newt</name>
    <dbReference type="NCBI Taxonomy" id="8319"/>
    <lineage>
        <taxon>Eukaryota</taxon>
        <taxon>Metazoa</taxon>
        <taxon>Chordata</taxon>
        <taxon>Craniata</taxon>
        <taxon>Vertebrata</taxon>
        <taxon>Euteleostomi</taxon>
        <taxon>Amphibia</taxon>
        <taxon>Batrachia</taxon>
        <taxon>Caudata</taxon>
        <taxon>Salamandroidea</taxon>
        <taxon>Salamandridae</taxon>
        <taxon>Pleurodelinae</taxon>
        <taxon>Pleurodeles</taxon>
    </lineage>
</organism>
<sequence>MIRYSLTNNFFLFNGVFYQQTLGTAMGTCFTPSFAYLFLGWWEETIFKDEERYPEANRAILWLRYIDDLFIIWKGTEEEAIHFEDKLNNNDLNIGLTYNISSSSIEFLDILIKISEHSITTELFRKNTAGNSLLHASSGHPDSLKWSIPYGELLRAKRISSTDEAFEAEQKEMSMRFKQRGYPEWVIRKAIDKTKGIKRSETLFDNTTKQEVEDNDGQDLL</sequence>